<dbReference type="InterPro" id="IPR013087">
    <property type="entry name" value="Znf_C2H2_type"/>
</dbReference>
<dbReference type="InterPro" id="IPR036236">
    <property type="entry name" value="Znf_C2H2_sf"/>
</dbReference>
<dbReference type="GO" id="GO:0008270">
    <property type="term" value="F:zinc ion binding"/>
    <property type="evidence" value="ECO:0007669"/>
    <property type="project" value="UniProtKB-KW"/>
</dbReference>
<comment type="caution">
    <text evidence="4">The sequence shown here is derived from an EMBL/GenBank/DDBJ whole genome shotgun (WGS) entry which is preliminary data.</text>
</comment>
<dbReference type="SUPFAM" id="SSF57667">
    <property type="entry name" value="beta-beta-alpha zinc fingers"/>
    <property type="match status" value="1"/>
</dbReference>
<accession>A0A6D2HP21</accession>
<dbReference type="Pfam" id="PF13912">
    <property type="entry name" value="zf-C2H2_6"/>
    <property type="match status" value="2"/>
</dbReference>
<dbReference type="AlphaFoldDB" id="A0A6D2HP21"/>
<name>A0A6D2HP21_9BRAS</name>
<evidence type="ECO:0000313" key="4">
    <source>
        <dbReference type="EMBL" id="CAA7018390.1"/>
    </source>
</evidence>
<sequence>MKRTRDDPSHFLQQSSVYDDDDEYDDDLSSLESGEFQPPSPPPRKHFCVICAKQFSSGKAYGGHVRIHSSEYNTKGKTKKMKMKMKKKRKIGLVIKEKEKETDLMKSDLEGKIRCCLCGKEFQTMHSLFGHMRRHPDRSWKGIRPPPPSEKLKLGFMDNSYDDDDEYEDVMSRSMMMSDVTEDVQEAACILMMIYCAAVEMKKAAMETSNSEVRSSSFFRKGNEKGERGGEMDVDVKIKMEIGVKVNSPQDDEAKRSLGFDLNQPYNEDYPCSYWN</sequence>
<feature type="region of interest" description="Disordered" evidence="2">
    <location>
        <begin position="1"/>
        <end position="43"/>
    </location>
</feature>
<evidence type="ECO:0000256" key="2">
    <source>
        <dbReference type="SAM" id="MobiDB-lite"/>
    </source>
</evidence>
<feature type="compositionally biased region" description="Acidic residues" evidence="2">
    <location>
        <begin position="18"/>
        <end position="29"/>
    </location>
</feature>
<dbReference type="PANTHER" id="PTHR47591">
    <property type="entry name" value="ZINC FINGER PROTEIN ZAT2-RELATED"/>
    <property type="match status" value="1"/>
</dbReference>
<feature type="domain" description="C2H2-type" evidence="3">
    <location>
        <begin position="46"/>
        <end position="73"/>
    </location>
</feature>
<organism evidence="4 5">
    <name type="scientific">Microthlaspi erraticum</name>
    <dbReference type="NCBI Taxonomy" id="1685480"/>
    <lineage>
        <taxon>Eukaryota</taxon>
        <taxon>Viridiplantae</taxon>
        <taxon>Streptophyta</taxon>
        <taxon>Embryophyta</taxon>
        <taxon>Tracheophyta</taxon>
        <taxon>Spermatophyta</taxon>
        <taxon>Magnoliopsida</taxon>
        <taxon>eudicotyledons</taxon>
        <taxon>Gunneridae</taxon>
        <taxon>Pentapetalae</taxon>
        <taxon>rosids</taxon>
        <taxon>malvids</taxon>
        <taxon>Brassicales</taxon>
        <taxon>Brassicaceae</taxon>
        <taxon>Coluteocarpeae</taxon>
        <taxon>Microthlaspi</taxon>
    </lineage>
</organism>
<keyword evidence="1" id="KW-0863">Zinc-finger</keyword>
<dbReference type="SMART" id="SM00355">
    <property type="entry name" value="ZnF_C2H2"/>
    <property type="match status" value="2"/>
</dbReference>
<evidence type="ECO:0000259" key="3">
    <source>
        <dbReference type="PROSITE" id="PS50157"/>
    </source>
</evidence>
<dbReference type="Gene3D" id="3.30.160.60">
    <property type="entry name" value="Classic Zinc Finger"/>
    <property type="match status" value="1"/>
</dbReference>
<gene>
    <name evidence="4" type="ORF">MERR_LOCUS5625</name>
</gene>
<keyword evidence="1" id="KW-0479">Metal-binding</keyword>
<dbReference type="EMBL" id="CACVBM020000377">
    <property type="protein sequence ID" value="CAA7018390.1"/>
    <property type="molecule type" value="Genomic_DNA"/>
</dbReference>
<feature type="domain" description="C2H2-type" evidence="3">
    <location>
        <begin position="113"/>
        <end position="135"/>
    </location>
</feature>
<keyword evidence="1" id="KW-0862">Zinc</keyword>
<dbReference type="OrthoDB" id="6077919at2759"/>
<dbReference type="PROSITE" id="PS50157">
    <property type="entry name" value="ZINC_FINGER_C2H2_2"/>
    <property type="match status" value="2"/>
</dbReference>
<dbReference type="PANTHER" id="PTHR47591:SF13">
    <property type="entry name" value="OS02G0293900 PROTEIN"/>
    <property type="match status" value="1"/>
</dbReference>
<protein>
    <recommendedName>
        <fullName evidence="3">C2H2-type domain-containing protein</fullName>
    </recommendedName>
</protein>
<reference evidence="4" key="1">
    <citation type="submission" date="2020-01" db="EMBL/GenBank/DDBJ databases">
        <authorList>
            <person name="Mishra B."/>
        </authorList>
    </citation>
    <scope>NUCLEOTIDE SEQUENCE [LARGE SCALE GENOMIC DNA]</scope>
</reference>
<proteinExistence type="predicted"/>
<keyword evidence="5" id="KW-1185">Reference proteome</keyword>
<dbReference type="Proteomes" id="UP000467841">
    <property type="component" value="Unassembled WGS sequence"/>
</dbReference>
<evidence type="ECO:0000313" key="5">
    <source>
        <dbReference type="Proteomes" id="UP000467841"/>
    </source>
</evidence>
<dbReference type="PROSITE" id="PS00028">
    <property type="entry name" value="ZINC_FINGER_C2H2_1"/>
    <property type="match status" value="2"/>
</dbReference>
<evidence type="ECO:0000256" key="1">
    <source>
        <dbReference type="PROSITE-ProRule" id="PRU00042"/>
    </source>
</evidence>